<reference evidence="1 2" key="1">
    <citation type="journal article" date="2018" name="Genome Biol. Evol.">
        <title>Multiple Roots of Fruiting Body Formation in Amoebozoa.</title>
        <authorList>
            <person name="Hillmann F."/>
            <person name="Forbes G."/>
            <person name="Novohradska S."/>
            <person name="Ferling I."/>
            <person name="Riege K."/>
            <person name="Groth M."/>
            <person name="Westermann M."/>
            <person name="Marz M."/>
            <person name="Spaller T."/>
            <person name="Winckler T."/>
            <person name="Schaap P."/>
            <person name="Glockner G."/>
        </authorList>
    </citation>
    <scope>NUCLEOTIDE SEQUENCE [LARGE SCALE GENOMIC DNA]</scope>
    <source>
        <strain evidence="1 2">Jena</strain>
    </source>
</reference>
<comment type="caution">
    <text evidence="1">The sequence shown here is derived from an EMBL/GenBank/DDBJ whole genome shotgun (WGS) entry which is preliminary data.</text>
</comment>
<dbReference type="AlphaFoldDB" id="A0A2P6MUF7"/>
<protein>
    <submittedName>
        <fullName evidence="1">Uncharacterized protein</fullName>
    </submittedName>
</protein>
<name>A0A2P6MUF7_9EUKA</name>
<sequence>MKLLVYWYQQFVFVGENYEVYDKSREQKCELVTICMNFAIMVRSGGSLSNCNILRKPSMP</sequence>
<gene>
    <name evidence="1" type="ORF">PROFUN_05651</name>
</gene>
<dbReference type="EMBL" id="MDYQ01000395">
    <property type="protein sequence ID" value="PRP75340.1"/>
    <property type="molecule type" value="Genomic_DNA"/>
</dbReference>
<evidence type="ECO:0000313" key="1">
    <source>
        <dbReference type="EMBL" id="PRP75340.1"/>
    </source>
</evidence>
<proteinExistence type="predicted"/>
<organism evidence="1 2">
    <name type="scientific">Planoprotostelium fungivorum</name>
    <dbReference type="NCBI Taxonomy" id="1890364"/>
    <lineage>
        <taxon>Eukaryota</taxon>
        <taxon>Amoebozoa</taxon>
        <taxon>Evosea</taxon>
        <taxon>Variosea</taxon>
        <taxon>Cavosteliida</taxon>
        <taxon>Cavosteliaceae</taxon>
        <taxon>Planoprotostelium</taxon>
    </lineage>
</organism>
<dbReference type="InParanoid" id="A0A2P6MUF7"/>
<keyword evidence="2" id="KW-1185">Reference proteome</keyword>
<evidence type="ECO:0000313" key="2">
    <source>
        <dbReference type="Proteomes" id="UP000241769"/>
    </source>
</evidence>
<accession>A0A2P6MUF7</accession>
<dbReference type="Proteomes" id="UP000241769">
    <property type="component" value="Unassembled WGS sequence"/>
</dbReference>